<dbReference type="PANTHER" id="PTHR47843">
    <property type="entry name" value="BTB DOMAIN-CONTAINING PROTEIN-RELATED"/>
    <property type="match status" value="1"/>
</dbReference>
<dbReference type="SUPFAM" id="SSF54695">
    <property type="entry name" value="POZ domain"/>
    <property type="match status" value="1"/>
</dbReference>
<evidence type="ECO:0000313" key="2">
    <source>
        <dbReference type="EMBL" id="KAG9249474.1"/>
    </source>
</evidence>
<organism evidence="2 3">
    <name type="scientific">Emericellopsis atlantica</name>
    <dbReference type="NCBI Taxonomy" id="2614577"/>
    <lineage>
        <taxon>Eukaryota</taxon>
        <taxon>Fungi</taxon>
        <taxon>Dikarya</taxon>
        <taxon>Ascomycota</taxon>
        <taxon>Pezizomycotina</taxon>
        <taxon>Sordariomycetes</taxon>
        <taxon>Hypocreomycetidae</taxon>
        <taxon>Hypocreales</taxon>
        <taxon>Bionectriaceae</taxon>
        <taxon>Emericellopsis</taxon>
    </lineage>
</organism>
<dbReference type="PANTHER" id="PTHR47843:SF5">
    <property type="entry name" value="BTB_POZ DOMAIN PROTEIN"/>
    <property type="match status" value="1"/>
</dbReference>
<dbReference type="AlphaFoldDB" id="A0A9P7ZCB3"/>
<gene>
    <name evidence="2" type="ORF">F5Z01DRAFT_495970</name>
</gene>
<sequence length="244" mass="27484">MAFRRTMEMIVKARDSDELVDYAFICEGRQINVHKLIVGVQSPVFKAACSGKFEKTSKEYDLADFPLSVVNQMVEYMYKGTYEEDLSGGHSSLSFHAAMYAMAEKYMIQGLKAQTIRHYDNTLRHETDIVTILESVSYVYSSTPGDARGLRDLVISFVRSRLLQSYSSSRVYGAFQRALDNEPSFMRDLLDSFMRSPSIGSCSSCKQGWFVNTEILQSRCKSCGRGGARSWPVGAGHKETVHLI</sequence>
<protein>
    <recommendedName>
        <fullName evidence="1">BTB domain-containing protein</fullName>
    </recommendedName>
</protein>
<dbReference type="Pfam" id="PF00651">
    <property type="entry name" value="BTB"/>
    <property type="match status" value="1"/>
</dbReference>
<dbReference type="Gene3D" id="3.30.710.10">
    <property type="entry name" value="Potassium Channel Kv1.1, Chain A"/>
    <property type="match status" value="1"/>
</dbReference>
<evidence type="ECO:0000313" key="3">
    <source>
        <dbReference type="Proteomes" id="UP000887229"/>
    </source>
</evidence>
<evidence type="ECO:0000259" key="1">
    <source>
        <dbReference type="PROSITE" id="PS50097"/>
    </source>
</evidence>
<dbReference type="OrthoDB" id="6359816at2759"/>
<dbReference type="PROSITE" id="PS50097">
    <property type="entry name" value="BTB"/>
    <property type="match status" value="1"/>
</dbReference>
<proteinExistence type="predicted"/>
<dbReference type="Proteomes" id="UP000887229">
    <property type="component" value="Unassembled WGS sequence"/>
</dbReference>
<dbReference type="CDD" id="cd18186">
    <property type="entry name" value="BTB_POZ_ZBTB_KLHL-like"/>
    <property type="match status" value="1"/>
</dbReference>
<feature type="domain" description="BTB" evidence="1">
    <location>
        <begin position="20"/>
        <end position="86"/>
    </location>
</feature>
<dbReference type="GeneID" id="70291144"/>
<dbReference type="RefSeq" id="XP_046113398.1">
    <property type="nucleotide sequence ID" value="XM_046260241.1"/>
</dbReference>
<comment type="caution">
    <text evidence="2">The sequence shown here is derived from an EMBL/GenBank/DDBJ whole genome shotgun (WGS) entry which is preliminary data.</text>
</comment>
<dbReference type="EMBL" id="MU251307">
    <property type="protein sequence ID" value="KAG9249474.1"/>
    <property type="molecule type" value="Genomic_DNA"/>
</dbReference>
<name>A0A9P7ZCB3_9HYPO</name>
<keyword evidence="3" id="KW-1185">Reference proteome</keyword>
<accession>A0A9P7ZCB3</accession>
<dbReference type="InterPro" id="IPR011333">
    <property type="entry name" value="SKP1/BTB/POZ_sf"/>
</dbReference>
<dbReference type="InterPro" id="IPR000210">
    <property type="entry name" value="BTB/POZ_dom"/>
</dbReference>
<reference evidence="2" key="1">
    <citation type="journal article" date="2021" name="IMA Fungus">
        <title>Genomic characterization of three marine fungi, including Emericellopsis atlantica sp. nov. with signatures of a generalist lifestyle and marine biomass degradation.</title>
        <authorList>
            <person name="Hagestad O.C."/>
            <person name="Hou L."/>
            <person name="Andersen J.H."/>
            <person name="Hansen E.H."/>
            <person name="Altermark B."/>
            <person name="Li C."/>
            <person name="Kuhnert E."/>
            <person name="Cox R.J."/>
            <person name="Crous P.W."/>
            <person name="Spatafora J.W."/>
            <person name="Lail K."/>
            <person name="Amirebrahimi M."/>
            <person name="Lipzen A."/>
            <person name="Pangilinan J."/>
            <person name="Andreopoulos W."/>
            <person name="Hayes R.D."/>
            <person name="Ng V."/>
            <person name="Grigoriev I.V."/>
            <person name="Jackson S.A."/>
            <person name="Sutton T.D.S."/>
            <person name="Dobson A.D.W."/>
            <person name="Rama T."/>
        </authorList>
    </citation>
    <scope>NUCLEOTIDE SEQUENCE</scope>
    <source>
        <strain evidence="2">TS7</strain>
    </source>
</reference>